<dbReference type="Pfam" id="PF10782">
    <property type="entry name" value="zf-C2HCIx2C"/>
    <property type="match status" value="1"/>
</dbReference>
<dbReference type="Proteomes" id="UP000501374">
    <property type="component" value="Chromosome"/>
</dbReference>
<accession>A0A6H0TT52</accession>
<name>A0A6H0TT52_BACTU</name>
<dbReference type="AlphaFoldDB" id="A0A6H0TT52"/>
<organism evidence="1 2">
    <name type="scientific">Bacillus thuringiensis serovar andalousiensis</name>
    <dbReference type="NCBI Taxonomy" id="257985"/>
    <lineage>
        <taxon>Bacteria</taxon>
        <taxon>Bacillati</taxon>
        <taxon>Bacillota</taxon>
        <taxon>Bacilli</taxon>
        <taxon>Bacillales</taxon>
        <taxon>Bacillaceae</taxon>
        <taxon>Bacillus</taxon>
        <taxon>Bacillus cereus group</taxon>
    </lineage>
</organism>
<keyword evidence="1" id="KW-0863">Zinc-finger</keyword>
<gene>
    <name evidence="1" type="ORF">EVG22_31515</name>
</gene>
<evidence type="ECO:0000313" key="1">
    <source>
        <dbReference type="EMBL" id="QIW22486.1"/>
    </source>
</evidence>
<protein>
    <submittedName>
        <fullName evidence="1">Zinc-finger domain-containing protein</fullName>
    </submittedName>
</protein>
<dbReference type="GO" id="GO:0008270">
    <property type="term" value="F:zinc ion binding"/>
    <property type="evidence" value="ECO:0007669"/>
    <property type="project" value="UniProtKB-KW"/>
</dbReference>
<dbReference type="EMBL" id="CP035727">
    <property type="protein sequence ID" value="QIW22486.1"/>
    <property type="molecule type" value="Genomic_DNA"/>
</dbReference>
<dbReference type="RefSeq" id="WP_172555976.1">
    <property type="nucleotide sequence ID" value="NZ_CP035727.2"/>
</dbReference>
<evidence type="ECO:0000313" key="2">
    <source>
        <dbReference type="Proteomes" id="UP000501374"/>
    </source>
</evidence>
<keyword evidence="1" id="KW-0862">Zinc</keyword>
<sequence>MNKKEAIMEVVKLLDNHCHGCENRYSRDLSYCWKKCEIGKRLNTLGGFLGGKVVGKQQKQRTPEQWDDICKITVKLKENGMTYIKIAKKFNVSVGHLRLQLKRRNKTK</sequence>
<reference evidence="2" key="1">
    <citation type="submission" date="2019-02" db="EMBL/GenBank/DDBJ databases">
        <title>Structural and Functional analysis of Lanthipeptide from Bacillus thuringiensis serovar andalousiensis B23193.</title>
        <authorList>
            <person name="Andreeva J.V."/>
            <person name="Grigoreva A."/>
        </authorList>
    </citation>
    <scope>NUCLEOTIDE SEQUENCE [LARGE SCALE GENOMIC DNA]</scope>
    <source>
        <strain evidence="2">B23193</strain>
    </source>
</reference>
<keyword evidence="1" id="KW-0479">Metal-binding</keyword>
<dbReference type="Gene3D" id="1.10.10.60">
    <property type="entry name" value="Homeodomain-like"/>
    <property type="match status" value="1"/>
</dbReference>
<proteinExistence type="predicted"/>
<dbReference type="InterPro" id="IPR019718">
    <property type="entry name" value="DUF2602"/>
</dbReference>